<reference evidence="7" key="1">
    <citation type="submission" date="2010-06" db="EMBL/GenBank/DDBJ databases">
        <authorList>
            <person name="Jiang H."/>
            <person name="Abraham K."/>
            <person name="Ali S."/>
            <person name="Alsbrooks S.L."/>
            <person name="Anim B.N."/>
            <person name="Anosike U.S."/>
            <person name="Attaway T."/>
            <person name="Bandaranaike D.P."/>
            <person name="Battles P.K."/>
            <person name="Bell S.N."/>
            <person name="Bell A.V."/>
            <person name="Beltran B."/>
            <person name="Bickham C."/>
            <person name="Bustamante Y."/>
            <person name="Caleb T."/>
            <person name="Canada A."/>
            <person name="Cardenas V."/>
            <person name="Carter K."/>
            <person name="Chacko J."/>
            <person name="Chandrabose M.N."/>
            <person name="Chavez D."/>
            <person name="Chavez A."/>
            <person name="Chen L."/>
            <person name="Chu H.-S."/>
            <person name="Claassen K.J."/>
            <person name="Cockrell R."/>
            <person name="Collins M."/>
            <person name="Cooper J.A."/>
            <person name="Cree A."/>
            <person name="Curry S.M."/>
            <person name="Da Y."/>
            <person name="Dao M.D."/>
            <person name="Das B."/>
            <person name="Davila M.-L."/>
            <person name="Davy-Carroll L."/>
            <person name="Denson S."/>
            <person name="Dinh H."/>
            <person name="Ebong V.E."/>
            <person name="Edwards J.R."/>
            <person name="Egan A."/>
            <person name="El-Daye J."/>
            <person name="Escobedo L."/>
            <person name="Fernandez S."/>
            <person name="Fernando P.R."/>
            <person name="Flagg N."/>
            <person name="Forbes L.D."/>
            <person name="Fowler R.G."/>
            <person name="Fu Q."/>
            <person name="Gabisi R.A."/>
            <person name="Ganer J."/>
            <person name="Garbino Pronczuk A."/>
            <person name="Garcia R.M."/>
            <person name="Garner T."/>
            <person name="Garrett T.E."/>
            <person name="Gonzalez D.A."/>
            <person name="Hamid H."/>
            <person name="Hawkins E.S."/>
            <person name="Hirani K."/>
            <person name="Hogues M.E."/>
            <person name="Hollins B."/>
            <person name="Hsiao C.-H."/>
            <person name="Jabil R."/>
            <person name="James M.L."/>
            <person name="Jhangiani S.N."/>
            <person name="Johnson B."/>
            <person name="Johnson Q."/>
            <person name="Joshi V."/>
            <person name="Kalu J.B."/>
            <person name="Kam C."/>
            <person name="Kashfia A."/>
            <person name="Keebler J."/>
            <person name="Kisamo H."/>
            <person name="Kovar C.L."/>
            <person name="Lago L.A."/>
            <person name="Lai C.-Y."/>
            <person name="Laidlaw J."/>
            <person name="Lara F."/>
            <person name="Le T.-K."/>
            <person name="Lee S.L."/>
            <person name="Legall F.H."/>
            <person name="Lemon S.J."/>
            <person name="Lewis L.R."/>
            <person name="Li B."/>
            <person name="Liu Y."/>
            <person name="Liu Y.-S."/>
            <person name="Lopez J."/>
            <person name="Lozado R.J."/>
            <person name="Lu J."/>
            <person name="Madu R.C."/>
            <person name="Maheshwari M."/>
            <person name="Maheshwari R."/>
            <person name="Malloy K."/>
            <person name="Martinez E."/>
            <person name="Mathew T."/>
            <person name="Mercado I.C."/>
            <person name="Mercado C."/>
            <person name="Meyer B."/>
            <person name="Montgomery K."/>
            <person name="Morgan M.B."/>
            <person name="Munidasa M."/>
            <person name="Nazareth L.V."/>
            <person name="Nelson J."/>
            <person name="Ng B.M."/>
            <person name="Nguyen N.B."/>
            <person name="Nguyen P.Q."/>
            <person name="Nguyen T."/>
            <person name="Obregon M."/>
            <person name="Okwuonu G.O."/>
            <person name="Onwere C.G."/>
            <person name="Orozco G."/>
            <person name="Parra A."/>
            <person name="Patel S."/>
            <person name="Patil S."/>
            <person name="Perez A."/>
            <person name="Perez Y."/>
            <person name="Pham C."/>
            <person name="Primus E.L."/>
            <person name="Pu L.-L."/>
            <person name="Puazo M."/>
            <person name="Qin X."/>
            <person name="Quiroz J.B."/>
            <person name="Reese J."/>
            <person name="Richards S."/>
            <person name="Rives C.M."/>
            <person name="Robberts R."/>
            <person name="Ruiz S.J."/>
            <person name="Ruiz M.J."/>
            <person name="Santibanez J."/>
            <person name="Schneider B.W."/>
            <person name="Sisson I."/>
            <person name="Smith M."/>
            <person name="Sodergren E."/>
            <person name="Song X.-Z."/>
            <person name="Song B.B."/>
            <person name="Summersgill H."/>
            <person name="Thelus R."/>
            <person name="Thornton R.D."/>
            <person name="Trejos Z.Y."/>
            <person name="Usmani K."/>
            <person name="Vattathil S."/>
            <person name="Villasana D."/>
            <person name="Walker D.L."/>
            <person name="Wang S."/>
            <person name="Wang K."/>
            <person name="White C.S."/>
            <person name="Williams A.C."/>
            <person name="Williamson J."/>
            <person name="Wilson K."/>
            <person name="Woghiren I.O."/>
            <person name="Woodworth J.R."/>
            <person name="Worley K.C."/>
            <person name="Wright R.A."/>
            <person name="Wu W."/>
            <person name="Young L."/>
            <person name="Zhang L."/>
            <person name="Zhang J."/>
            <person name="Zhu Y."/>
            <person name="Muzny D.M."/>
            <person name="Weinstock G."/>
            <person name="Gibbs R.A."/>
        </authorList>
    </citation>
    <scope>NUCLEOTIDE SEQUENCE [LARGE SCALE GENOMIC DNA]</scope>
    <source>
        <strain evidence="7">LSR1</strain>
    </source>
</reference>
<proteinExistence type="inferred from homology"/>
<keyword evidence="4" id="KW-0732">Signal</keyword>
<dbReference type="Gene3D" id="3.30.560.10">
    <property type="entry name" value="Glucose Oxidase, domain 3"/>
    <property type="match status" value="1"/>
</dbReference>
<name>A0A8R2H6C7_ACYPI</name>
<dbReference type="OMA" id="QDESIFT"/>
<dbReference type="InterPro" id="IPR000172">
    <property type="entry name" value="GMC_OxRdtase_N"/>
</dbReference>
<organism evidence="6 7">
    <name type="scientific">Acyrthosiphon pisum</name>
    <name type="common">Pea aphid</name>
    <dbReference type="NCBI Taxonomy" id="7029"/>
    <lineage>
        <taxon>Eukaryota</taxon>
        <taxon>Metazoa</taxon>
        <taxon>Ecdysozoa</taxon>
        <taxon>Arthropoda</taxon>
        <taxon>Hexapoda</taxon>
        <taxon>Insecta</taxon>
        <taxon>Pterygota</taxon>
        <taxon>Neoptera</taxon>
        <taxon>Paraneoptera</taxon>
        <taxon>Hemiptera</taxon>
        <taxon>Sternorrhyncha</taxon>
        <taxon>Aphidomorpha</taxon>
        <taxon>Aphidoidea</taxon>
        <taxon>Aphididae</taxon>
        <taxon>Macrosiphini</taxon>
        <taxon>Acyrthosiphon</taxon>
    </lineage>
</organism>
<comment type="similarity">
    <text evidence="1">Belongs to the GMC oxidoreductase family.</text>
</comment>
<dbReference type="PROSITE" id="PS00624">
    <property type="entry name" value="GMC_OXRED_2"/>
    <property type="match status" value="1"/>
</dbReference>
<dbReference type="Pfam" id="PF05199">
    <property type="entry name" value="GMC_oxred_C"/>
    <property type="match status" value="1"/>
</dbReference>
<dbReference type="Proteomes" id="UP000007819">
    <property type="component" value="Chromosome A3"/>
</dbReference>
<feature type="domain" description="Glucose-methanol-choline oxidoreductase N-terminal" evidence="5">
    <location>
        <begin position="309"/>
        <end position="323"/>
    </location>
</feature>
<evidence type="ECO:0000259" key="5">
    <source>
        <dbReference type="PROSITE" id="PS00624"/>
    </source>
</evidence>
<dbReference type="RefSeq" id="XP_016661907.1">
    <property type="nucleotide sequence ID" value="XM_016806418.1"/>
</dbReference>
<dbReference type="SUPFAM" id="SSF54373">
    <property type="entry name" value="FAD-linked reductases, C-terminal domain"/>
    <property type="match status" value="1"/>
</dbReference>
<reference evidence="6" key="2">
    <citation type="submission" date="2022-06" db="UniProtKB">
        <authorList>
            <consortium name="EnsemblMetazoa"/>
        </authorList>
    </citation>
    <scope>IDENTIFICATION</scope>
</reference>
<dbReference type="InterPro" id="IPR012132">
    <property type="entry name" value="GMC_OxRdtase"/>
</dbReference>
<accession>A0A8R2H6C7</accession>
<dbReference type="AlphaFoldDB" id="A0A8R2H6C7"/>
<evidence type="ECO:0000256" key="1">
    <source>
        <dbReference type="ARBA" id="ARBA00010790"/>
    </source>
</evidence>
<dbReference type="Pfam" id="PF00732">
    <property type="entry name" value="GMC_oxred_N"/>
    <property type="match status" value="1"/>
</dbReference>
<dbReference type="InterPro" id="IPR036188">
    <property type="entry name" value="FAD/NAD-bd_sf"/>
</dbReference>
<keyword evidence="3" id="KW-0274">FAD</keyword>
<evidence type="ECO:0000313" key="7">
    <source>
        <dbReference type="Proteomes" id="UP000007819"/>
    </source>
</evidence>
<evidence type="ECO:0000256" key="2">
    <source>
        <dbReference type="PIRSR" id="PIRSR000137-1"/>
    </source>
</evidence>
<dbReference type="OrthoDB" id="269227at2759"/>
<dbReference type="InterPro" id="IPR007867">
    <property type="entry name" value="GMC_OxRtase_C"/>
</dbReference>
<dbReference type="GO" id="GO:0050660">
    <property type="term" value="F:flavin adenine dinucleotide binding"/>
    <property type="evidence" value="ECO:0007669"/>
    <property type="project" value="InterPro"/>
</dbReference>
<dbReference type="PIRSF" id="PIRSF000137">
    <property type="entry name" value="Alcohol_oxidase"/>
    <property type="match status" value="1"/>
</dbReference>
<dbReference type="GO" id="GO:0016614">
    <property type="term" value="F:oxidoreductase activity, acting on CH-OH group of donors"/>
    <property type="evidence" value="ECO:0007669"/>
    <property type="project" value="InterPro"/>
</dbReference>
<dbReference type="EnsemblMetazoa" id="XM_016806418.2">
    <property type="protein sequence ID" value="XP_016661907.1"/>
    <property type="gene ID" value="LOC107884417"/>
</dbReference>
<dbReference type="PANTHER" id="PTHR11552:SF216">
    <property type="entry name" value="GLUCOSE-METHANOL-CHOLINE OXIDOREDUCTASE N-TERMINAL DOMAIN-CONTAINING PROTEIN"/>
    <property type="match status" value="1"/>
</dbReference>
<dbReference type="Gene3D" id="3.50.50.60">
    <property type="entry name" value="FAD/NAD(P)-binding domain"/>
    <property type="match status" value="1"/>
</dbReference>
<comment type="cofactor">
    <cofactor evidence="3">
        <name>FAD</name>
        <dbReference type="ChEBI" id="CHEBI:57692"/>
    </cofactor>
</comment>
<dbReference type="SUPFAM" id="SSF51905">
    <property type="entry name" value="FAD/NAD(P)-binding domain"/>
    <property type="match status" value="1"/>
</dbReference>
<protein>
    <recommendedName>
        <fullName evidence="5">Glucose-methanol-choline oxidoreductase N-terminal domain-containing protein</fullName>
    </recommendedName>
</protein>
<feature type="signal peptide" evidence="4">
    <location>
        <begin position="1"/>
        <end position="23"/>
    </location>
</feature>
<dbReference type="PANTHER" id="PTHR11552">
    <property type="entry name" value="GLUCOSE-METHANOL-CHOLINE GMC OXIDOREDUCTASE"/>
    <property type="match status" value="1"/>
</dbReference>
<feature type="active site" description="Proton donor" evidence="2">
    <location>
        <position position="519"/>
    </location>
</feature>
<evidence type="ECO:0000256" key="3">
    <source>
        <dbReference type="PIRSR" id="PIRSR000137-2"/>
    </source>
</evidence>
<keyword evidence="3" id="KW-0285">Flavoprotein</keyword>
<feature type="active site" description="Proton acceptor" evidence="2">
    <location>
        <position position="557"/>
    </location>
</feature>
<feature type="chain" id="PRO_5035839161" description="Glucose-methanol-choline oxidoreductase N-terminal domain-containing protein" evidence="4">
    <location>
        <begin position="24"/>
        <end position="579"/>
    </location>
</feature>
<feature type="binding site" evidence="3">
    <location>
        <position position="272"/>
    </location>
    <ligand>
        <name>FAD</name>
        <dbReference type="ChEBI" id="CHEBI:57692"/>
    </ligand>
</feature>
<dbReference type="GeneID" id="107884417"/>
<evidence type="ECO:0000313" key="6">
    <source>
        <dbReference type="EnsemblMetazoa" id="XP_016661907.1"/>
    </source>
</evidence>
<evidence type="ECO:0000256" key="4">
    <source>
        <dbReference type="SAM" id="SignalP"/>
    </source>
</evidence>
<sequence>MSTLKYNLIISVFLILFTFSIHAQSIYGSYEHQGIPFRENNFLGSRPISREYDFIVIGAGPGGCVVANRLSENPNWSVLVLEAGQDESIFTDIPGAQSLLETSAAYSWGFSTEPTDNGCLGFKNKRCSWPTGKGMGGSSIINALFYTRGKQEHYDKIVASGIPGWAYKDVMPYFLKSENNSIPEYENSQFHSQKGYFHVERSRYRSPLVDMFIDAGGELGLRKNIDYTVDPENGISSIQANTINGRRVSASKAFIHPAKDRQNLHVAILSQVTRILIDSKTKKTIGVEFIKKRKTRIVYAKKEVILSAGPINSPQLLMLSGIGPKEHLIYHGISVIQNLPVGQHLEDHYGLIGLEFIVNQTGPVLTQQSISDPVLFDEWFKYGRGPLTVPRGRDGLAFIRSPSGKELELVLAPITDKPNVFFISTLLLQPDARGSVKLKSNNSMHPPVMRYGYYDNDRDLEDNIYALKYAVKMVEETQAFKSVAAKLNPIPYPKCERFRFRSDEYWACLSKHFTNTFHHHCGTCRMGTVVNDRLQVIGIQGLRVVDSSIFPHIPSAHLYAPTIMVGEKGADMIKSYWSN</sequence>
<keyword evidence="7" id="KW-1185">Reference proteome</keyword>
<dbReference type="KEGG" id="api:107884417"/>